<dbReference type="Gene3D" id="3.40.50.1820">
    <property type="entry name" value="alpha/beta hydrolase"/>
    <property type="match status" value="1"/>
</dbReference>
<protein>
    <recommendedName>
        <fullName evidence="1">Serine aminopeptidase S33 domain-containing protein</fullName>
    </recommendedName>
</protein>
<evidence type="ECO:0000313" key="3">
    <source>
        <dbReference type="Proteomes" id="UP000834106"/>
    </source>
</evidence>
<dbReference type="AlphaFoldDB" id="A0AAD2A7M5"/>
<evidence type="ECO:0000259" key="1">
    <source>
        <dbReference type="Pfam" id="PF12146"/>
    </source>
</evidence>
<dbReference type="EMBL" id="OU503052">
    <property type="protein sequence ID" value="CAI9780390.1"/>
    <property type="molecule type" value="Genomic_DNA"/>
</dbReference>
<dbReference type="PANTHER" id="PTHR42886:SF53">
    <property type="entry name" value="ALPHA_BETA-HYDROLASES SUPERFAMILY PROTEIN"/>
    <property type="match status" value="1"/>
</dbReference>
<dbReference type="Pfam" id="PF12146">
    <property type="entry name" value="Hydrolase_4"/>
    <property type="match status" value="1"/>
</dbReference>
<name>A0AAD2A7M5_9LAMI</name>
<dbReference type="InterPro" id="IPR029058">
    <property type="entry name" value="AB_hydrolase_fold"/>
</dbReference>
<dbReference type="GO" id="GO:0005829">
    <property type="term" value="C:cytosol"/>
    <property type="evidence" value="ECO:0007669"/>
    <property type="project" value="TreeGrafter"/>
</dbReference>
<sequence>MQPSVLLASTNMMPQNLAMQQKIIIKNNHGEKLVGLLHETGSTETVILCHGFLCTKEHRNMANLAMALENEGISSFRFDFAGNGESEGLFGYSNYYREVEDLRAVVEYFNGVSRPIKTILGHSKGGNIVLLYASKYHDIDAVINVSGRYDLKKGIEERLGTGVLERIGKSGVIDVKNSKGETHLVTKESLMDRLNINMHEACLSIDEKCRVLTVHGSNDKFVHIEDAMEFNKFIANHRLQIIKGANHGYTSHQEQLASAILNFIKDTRL</sequence>
<organism evidence="2 3">
    <name type="scientific">Fraxinus pennsylvanica</name>
    <dbReference type="NCBI Taxonomy" id="56036"/>
    <lineage>
        <taxon>Eukaryota</taxon>
        <taxon>Viridiplantae</taxon>
        <taxon>Streptophyta</taxon>
        <taxon>Embryophyta</taxon>
        <taxon>Tracheophyta</taxon>
        <taxon>Spermatophyta</taxon>
        <taxon>Magnoliopsida</taxon>
        <taxon>eudicotyledons</taxon>
        <taxon>Gunneridae</taxon>
        <taxon>Pentapetalae</taxon>
        <taxon>asterids</taxon>
        <taxon>lamiids</taxon>
        <taxon>Lamiales</taxon>
        <taxon>Oleaceae</taxon>
        <taxon>Oleeae</taxon>
        <taxon>Fraxinus</taxon>
    </lineage>
</organism>
<evidence type="ECO:0000313" key="2">
    <source>
        <dbReference type="EMBL" id="CAI9780390.1"/>
    </source>
</evidence>
<dbReference type="Proteomes" id="UP000834106">
    <property type="component" value="Chromosome 17"/>
</dbReference>
<dbReference type="InterPro" id="IPR022742">
    <property type="entry name" value="Hydrolase_4"/>
</dbReference>
<dbReference type="PANTHER" id="PTHR42886">
    <property type="entry name" value="RE40534P-RELATED"/>
    <property type="match status" value="1"/>
</dbReference>
<keyword evidence="3" id="KW-1185">Reference proteome</keyword>
<gene>
    <name evidence="2" type="ORF">FPE_LOCUS27820</name>
</gene>
<reference evidence="2" key="1">
    <citation type="submission" date="2023-05" db="EMBL/GenBank/DDBJ databases">
        <authorList>
            <person name="Huff M."/>
        </authorList>
    </citation>
    <scope>NUCLEOTIDE SEQUENCE</scope>
</reference>
<dbReference type="SUPFAM" id="SSF53474">
    <property type="entry name" value="alpha/beta-Hydrolases"/>
    <property type="match status" value="1"/>
</dbReference>
<accession>A0AAD2A7M5</accession>
<feature type="domain" description="Serine aminopeptidase S33" evidence="1">
    <location>
        <begin position="44"/>
        <end position="155"/>
    </location>
</feature>
<proteinExistence type="predicted"/>